<feature type="compositionally biased region" description="Polar residues" evidence="8">
    <location>
        <begin position="166"/>
        <end position="180"/>
    </location>
</feature>
<dbReference type="GO" id="GO:0006357">
    <property type="term" value="P:regulation of transcription by RNA polymerase II"/>
    <property type="evidence" value="ECO:0007669"/>
    <property type="project" value="InterPro"/>
</dbReference>
<dbReference type="Proteomes" id="UP000076871">
    <property type="component" value="Unassembled WGS sequence"/>
</dbReference>
<feature type="region of interest" description="Disordered" evidence="8">
    <location>
        <begin position="161"/>
        <end position="186"/>
    </location>
</feature>
<evidence type="ECO:0000256" key="3">
    <source>
        <dbReference type="ARBA" id="ARBA00023015"/>
    </source>
</evidence>
<dbReference type="InterPro" id="IPR024943">
    <property type="entry name" value="Enhancer_polycomb"/>
</dbReference>
<dbReference type="FunCoup" id="A0A165GQ42">
    <property type="interactions" value="368"/>
</dbReference>
<dbReference type="GO" id="GO:0005634">
    <property type="term" value="C:nucleus"/>
    <property type="evidence" value="ECO:0007669"/>
    <property type="project" value="UniProtKB-SubCell"/>
</dbReference>
<protein>
    <recommendedName>
        <fullName evidence="7">Enhancer of polycomb-like protein</fullName>
    </recommendedName>
</protein>
<dbReference type="GO" id="GO:0035267">
    <property type="term" value="C:NuA4 histone acetyltransferase complex"/>
    <property type="evidence" value="ECO:0007669"/>
    <property type="project" value="InterPro"/>
</dbReference>
<dbReference type="STRING" id="1314785.A0A165GQ42"/>
<dbReference type="OrthoDB" id="435275at2759"/>
<dbReference type="RefSeq" id="XP_040768393.1">
    <property type="nucleotide sequence ID" value="XM_040902094.1"/>
</dbReference>
<feature type="region of interest" description="Disordered" evidence="8">
    <location>
        <begin position="484"/>
        <end position="503"/>
    </location>
</feature>
<comment type="similarity">
    <text evidence="2 7">Belongs to the enhancer of polycomb family.</text>
</comment>
<keyword evidence="3 7" id="KW-0805">Transcription regulation</keyword>
<feature type="compositionally biased region" description="Low complexity" evidence="8">
    <location>
        <begin position="648"/>
        <end position="666"/>
    </location>
</feature>
<keyword evidence="11" id="KW-1185">Reference proteome</keyword>
<evidence type="ECO:0000256" key="4">
    <source>
        <dbReference type="ARBA" id="ARBA00023163"/>
    </source>
</evidence>
<evidence type="ECO:0000256" key="7">
    <source>
        <dbReference type="RuleBase" id="RU361124"/>
    </source>
</evidence>
<keyword evidence="4 7" id="KW-0804">Transcription</keyword>
<keyword evidence="5 7" id="KW-0539">Nucleus</keyword>
<feature type="region of interest" description="Disordered" evidence="8">
    <location>
        <begin position="637"/>
        <end position="776"/>
    </location>
</feature>
<evidence type="ECO:0000256" key="1">
    <source>
        <dbReference type="ARBA" id="ARBA00004123"/>
    </source>
</evidence>
<evidence type="ECO:0000313" key="11">
    <source>
        <dbReference type="Proteomes" id="UP000076871"/>
    </source>
</evidence>
<sequence length="1007" mass="110586">MPRNHVAGPSTLRNRNRVTNKTRLKVITENIDADTIVLDEDEEKARVVSTAGVDAEDANEHHLQAVLSAAATRHQASARSTRGASEKERAPLAAYIPTPDSTGIVENYEQLYPPGRWKDPCTYVKSSDTVEESTSFALANGFIYYMDERDKEWLDKNNEEARGEGTSAQGAISASTTRSVRSMKAKGKEPDVAQSVAMLEDEFELVMAIFEKVTHEKTEFLHHGLEQGAPFPPFSEYQDTFAAGLQPAIFAIYEVPSWIPPPAHLTRLARTIYPHWRERRLERCGHPIIPSVNLDETDTINESYICFRRREIKAIRKTRAQQATYSDKMVRLKGELAVTFELANSVLQRETIKRDAAAHAHAVWDKRFAFAEMKRKFPTLSSKDEEELLYDRERVVKKPKLEPTGRIPLKLRTRDNGEISSPIMHEPQIRPKERQAQIQKEIDQDMARRKEKDHQWEDAIDNPYQPTPTSYASKLFKYIGATCRAGSSTSSSDSDSAQPVRAPRAGRLRFGRGGRLHLDRRMVMPRAWLPADVLSDSEHTAEVDAQERARRLAERWQFDSDDVPAVGPEGSEEKDRVLVDDYEPKYLVHHMTLLTEQDHQSLITDATVLVVSNDGRQQAHLPFRLGQPTYRRDMPQFMRPSPLTPGHSISATQSGSSSLSISSAGTPVAFPTQLKKMPPPAVPQTRTSGSIRPPGIPAVPSMHPSITASLGSPRNTPPITITPANGVNESGGHVTEGMDQAARSPSLPHSNGHAPNSSDPSQPAAVPPPSSPLRPKAQVNSITMPAVPNGYHMAPVSAYTMANAQYMHPSNRQSSLTLQQMHELKSAFASMSPAPDAPMQTNVSMPIRTSTSYVHALPNNPNYMRPMARQMQWAAAAALAQQQQRPPSVNAAETNGMDGMVAAAHSPQMSGAPARTPSANGIRAPLSHSLAMPPQTRGLVPPGRASPAAYARVSGPLSPSPHLLNTSLSATQPQSSPTRSPQPPMAMPSPSPSLQARHAVGSMGAGY</sequence>
<dbReference type="AlphaFoldDB" id="A0A165GQ42"/>
<gene>
    <name evidence="10" type="ORF">LAESUDRAFT_343366</name>
</gene>
<proteinExistence type="inferred from homology"/>
<comment type="subcellular location">
    <subcellularLocation>
        <location evidence="1 7">Nucleus</location>
    </subcellularLocation>
</comment>
<name>A0A165GQ42_9APHY</name>
<feature type="compositionally biased region" description="Polar residues" evidence="8">
    <location>
        <begin position="747"/>
        <end position="756"/>
    </location>
</feature>
<dbReference type="InParanoid" id="A0A165GQ42"/>
<evidence type="ECO:0000256" key="6">
    <source>
        <dbReference type="ARBA" id="ARBA00025513"/>
    </source>
</evidence>
<feature type="domain" description="Enhancer of polycomb-like N-terminal" evidence="9">
    <location>
        <begin position="15"/>
        <end position="212"/>
    </location>
</feature>
<evidence type="ECO:0000256" key="8">
    <source>
        <dbReference type="SAM" id="MobiDB-lite"/>
    </source>
</evidence>
<evidence type="ECO:0000256" key="2">
    <source>
        <dbReference type="ARBA" id="ARBA00008035"/>
    </source>
</evidence>
<evidence type="ECO:0000259" key="9">
    <source>
        <dbReference type="Pfam" id="PF10513"/>
    </source>
</evidence>
<reference evidence="10 11" key="1">
    <citation type="journal article" date="2016" name="Mol. Biol. Evol.">
        <title>Comparative Genomics of Early-Diverging Mushroom-Forming Fungi Provides Insights into the Origins of Lignocellulose Decay Capabilities.</title>
        <authorList>
            <person name="Nagy L.G."/>
            <person name="Riley R."/>
            <person name="Tritt A."/>
            <person name="Adam C."/>
            <person name="Daum C."/>
            <person name="Floudas D."/>
            <person name="Sun H."/>
            <person name="Yadav J.S."/>
            <person name="Pangilinan J."/>
            <person name="Larsson K.H."/>
            <person name="Matsuura K."/>
            <person name="Barry K."/>
            <person name="Labutti K."/>
            <person name="Kuo R."/>
            <person name="Ohm R.A."/>
            <person name="Bhattacharya S.S."/>
            <person name="Shirouzu T."/>
            <person name="Yoshinaga Y."/>
            <person name="Martin F.M."/>
            <person name="Grigoriev I.V."/>
            <person name="Hibbett D.S."/>
        </authorList>
    </citation>
    <scope>NUCLEOTIDE SEQUENCE [LARGE SCALE GENOMIC DNA]</scope>
    <source>
        <strain evidence="10 11">93-53</strain>
    </source>
</reference>
<comment type="function">
    <text evidence="6">Component of the NuA4 histone acetyltransferase complex which is involved in transcriptional activation of selected genes principally by acetylation of nucleosomal histone H4 and H2A. The NuA4 complex is also involved in DNA repair. Involved in gene silencing by neighboring heterochromatin, blockage of the silencing spreading along the chromosome, and required for cell cycle progression through G2/M.</text>
</comment>
<dbReference type="PANTHER" id="PTHR14898">
    <property type="entry name" value="ENHANCER OF POLYCOMB"/>
    <property type="match status" value="1"/>
</dbReference>
<dbReference type="InterPro" id="IPR019542">
    <property type="entry name" value="Enhancer_polycomb-like_N"/>
</dbReference>
<feature type="compositionally biased region" description="Pro residues" evidence="8">
    <location>
        <begin position="980"/>
        <end position="991"/>
    </location>
</feature>
<dbReference type="Pfam" id="PF10513">
    <property type="entry name" value="EPL1"/>
    <property type="match status" value="1"/>
</dbReference>
<feature type="compositionally biased region" description="Polar residues" evidence="8">
    <location>
        <begin position="704"/>
        <end position="728"/>
    </location>
</feature>
<organism evidence="10 11">
    <name type="scientific">Laetiporus sulphureus 93-53</name>
    <dbReference type="NCBI Taxonomy" id="1314785"/>
    <lineage>
        <taxon>Eukaryota</taxon>
        <taxon>Fungi</taxon>
        <taxon>Dikarya</taxon>
        <taxon>Basidiomycota</taxon>
        <taxon>Agaricomycotina</taxon>
        <taxon>Agaricomycetes</taxon>
        <taxon>Polyporales</taxon>
        <taxon>Laetiporus</taxon>
    </lineage>
</organism>
<evidence type="ECO:0000313" key="10">
    <source>
        <dbReference type="EMBL" id="KZT10653.1"/>
    </source>
</evidence>
<evidence type="ECO:0000256" key="5">
    <source>
        <dbReference type="ARBA" id="ARBA00023242"/>
    </source>
</evidence>
<accession>A0A165GQ42</accession>
<dbReference type="GeneID" id="63819125"/>
<feature type="region of interest" description="Disordered" evidence="8">
    <location>
        <begin position="905"/>
        <end position="1007"/>
    </location>
</feature>
<dbReference type="EMBL" id="KV427608">
    <property type="protein sequence ID" value="KZT10653.1"/>
    <property type="molecule type" value="Genomic_DNA"/>
</dbReference>
<feature type="compositionally biased region" description="Low complexity" evidence="8">
    <location>
        <begin position="487"/>
        <end position="503"/>
    </location>
</feature>